<gene>
    <name evidence="9" type="ORF">MICPUN_89111</name>
</gene>
<keyword evidence="4 5" id="KW-0694">RNA-binding</keyword>
<comment type="similarity">
    <text evidence="5">Belongs to the DEAD box helicase family.</text>
</comment>
<dbReference type="SUPFAM" id="SSF52540">
    <property type="entry name" value="P-loop containing nucleoside triphosphate hydrolases"/>
    <property type="match status" value="1"/>
</dbReference>
<dbReference type="Pfam" id="PF00270">
    <property type="entry name" value="DEAD"/>
    <property type="match status" value="1"/>
</dbReference>
<reference evidence="9 10" key="1">
    <citation type="journal article" date="2009" name="Science">
        <title>Green evolution and dynamic adaptations revealed by genomes of the marine picoeukaryotes Micromonas.</title>
        <authorList>
            <person name="Worden A.Z."/>
            <person name="Lee J.H."/>
            <person name="Mock T."/>
            <person name="Rouze P."/>
            <person name="Simmons M.P."/>
            <person name="Aerts A.L."/>
            <person name="Allen A.E."/>
            <person name="Cuvelier M.L."/>
            <person name="Derelle E."/>
            <person name="Everett M.V."/>
            <person name="Foulon E."/>
            <person name="Grimwood J."/>
            <person name="Gundlach H."/>
            <person name="Henrissat B."/>
            <person name="Napoli C."/>
            <person name="McDonald S.M."/>
            <person name="Parker M.S."/>
            <person name="Rombauts S."/>
            <person name="Salamov A."/>
            <person name="Von Dassow P."/>
            <person name="Badger J.H."/>
            <person name="Coutinho P.M."/>
            <person name="Demir E."/>
            <person name="Dubchak I."/>
            <person name="Gentemann C."/>
            <person name="Eikrem W."/>
            <person name="Gready J.E."/>
            <person name="John U."/>
            <person name="Lanier W."/>
            <person name="Lindquist E.A."/>
            <person name="Lucas S."/>
            <person name="Mayer K.F."/>
            <person name="Moreau H."/>
            <person name="Not F."/>
            <person name="Otillar R."/>
            <person name="Panaud O."/>
            <person name="Pangilinan J."/>
            <person name="Paulsen I."/>
            <person name="Piegu B."/>
            <person name="Poliakov A."/>
            <person name="Robbens S."/>
            <person name="Schmutz J."/>
            <person name="Toulza E."/>
            <person name="Wyss T."/>
            <person name="Zelensky A."/>
            <person name="Zhou K."/>
            <person name="Armbrust E.V."/>
            <person name="Bhattacharya D."/>
            <person name="Goodenough U.W."/>
            <person name="Van de Peer Y."/>
            <person name="Grigoriev I.V."/>
        </authorList>
    </citation>
    <scope>NUCLEOTIDE SEQUENCE [LARGE SCALE GENOMIC DNA]</scope>
    <source>
        <strain evidence="10">RCC299 / NOUM17</strain>
    </source>
</reference>
<keyword evidence="2 5" id="KW-0378">Hydrolase</keyword>
<organism evidence="9 10">
    <name type="scientific">Micromonas commoda (strain RCC299 / NOUM17 / CCMP2709)</name>
    <name type="common">Picoplanktonic green alga</name>
    <dbReference type="NCBI Taxonomy" id="296587"/>
    <lineage>
        <taxon>Eukaryota</taxon>
        <taxon>Viridiplantae</taxon>
        <taxon>Chlorophyta</taxon>
        <taxon>Mamiellophyceae</taxon>
        <taxon>Mamiellales</taxon>
        <taxon>Mamiellaceae</taxon>
        <taxon>Micromonas</taxon>
    </lineage>
</organism>
<dbReference type="PROSITE" id="PS51194">
    <property type="entry name" value="HELICASE_CTER"/>
    <property type="match status" value="1"/>
</dbReference>
<dbReference type="InterPro" id="IPR011545">
    <property type="entry name" value="DEAD/DEAH_box_helicase_dom"/>
</dbReference>
<evidence type="ECO:0000256" key="5">
    <source>
        <dbReference type="RuleBase" id="RU365068"/>
    </source>
</evidence>
<feature type="compositionally biased region" description="Gly residues" evidence="6">
    <location>
        <begin position="459"/>
        <end position="486"/>
    </location>
</feature>
<dbReference type="RefSeq" id="XP_002506868.1">
    <property type="nucleotide sequence ID" value="XM_002506822.1"/>
</dbReference>
<dbReference type="PROSITE" id="PS51192">
    <property type="entry name" value="HELICASE_ATP_BIND_1"/>
    <property type="match status" value="1"/>
</dbReference>
<keyword evidence="1 5" id="KW-0547">Nucleotide-binding</keyword>
<dbReference type="GeneID" id="8249650"/>
<dbReference type="Proteomes" id="UP000002009">
    <property type="component" value="Chromosome 16"/>
</dbReference>
<evidence type="ECO:0000259" key="8">
    <source>
        <dbReference type="PROSITE" id="PS51194"/>
    </source>
</evidence>
<protein>
    <recommendedName>
        <fullName evidence="5">ATP-dependent RNA helicase</fullName>
        <ecNumber evidence="5">3.6.4.13</ecNumber>
    </recommendedName>
</protein>
<dbReference type="InterPro" id="IPR027417">
    <property type="entry name" value="P-loop_NTPase"/>
</dbReference>
<dbReference type="InterPro" id="IPR001650">
    <property type="entry name" value="Helicase_C-like"/>
</dbReference>
<comment type="domain">
    <text evidence="5">The Q motif is unique to and characteristic of the DEAD box family of RNA helicases and controls ATP binding and hydrolysis.</text>
</comment>
<dbReference type="GO" id="GO:0003724">
    <property type="term" value="F:RNA helicase activity"/>
    <property type="evidence" value="ECO:0007669"/>
    <property type="project" value="UniProtKB-EC"/>
</dbReference>
<evidence type="ECO:0000313" key="9">
    <source>
        <dbReference type="EMBL" id="ACO68126.1"/>
    </source>
</evidence>
<dbReference type="FunCoup" id="C1EJ50">
    <property type="interactions" value="790"/>
</dbReference>
<dbReference type="CDD" id="cd18787">
    <property type="entry name" value="SF2_C_DEAD"/>
    <property type="match status" value="1"/>
</dbReference>
<evidence type="ECO:0000256" key="3">
    <source>
        <dbReference type="ARBA" id="ARBA00022840"/>
    </source>
</evidence>
<dbReference type="eggNOG" id="KOG0342">
    <property type="taxonomic scope" value="Eukaryota"/>
</dbReference>
<dbReference type="KEGG" id="mis:MICPUN_89111"/>
<feature type="domain" description="Helicase C-terminal" evidence="8">
    <location>
        <begin position="228"/>
        <end position="393"/>
    </location>
</feature>
<evidence type="ECO:0000256" key="1">
    <source>
        <dbReference type="ARBA" id="ARBA00022741"/>
    </source>
</evidence>
<keyword evidence="10" id="KW-1185">Reference proteome</keyword>
<dbReference type="SMART" id="SM00487">
    <property type="entry name" value="DEXDc"/>
    <property type="match status" value="1"/>
</dbReference>
<comment type="catalytic activity">
    <reaction evidence="5">
        <text>ATP + H2O = ADP + phosphate + H(+)</text>
        <dbReference type="Rhea" id="RHEA:13065"/>
        <dbReference type="ChEBI" id="CHEBI:15377"/>
        <dbReference type="ChEBI" id="CHEBI:15378"/>
        <dbReference type="ChEBI" id="CHEBI:30616"/>
        <dbReference type="ChEBI" id="CHEBI:43474"/>
        <dbReference type="ChEBI" id="CHEBI:456216"/>
        <dbReference type="EC" id="3.6.4.13"/>
    </reaction>
</comment>
<evidence type="ECO:0000256" key="2">
    <source>
        <dbReference type="ARBA" id="ARBA00022801"/>
    </source>
</evidence>
<proteinExistence type="inferred from homology"/>
<dbReference type="EMBL" id="CP001334">
    <property type="protein sequence ID" value="ACO68126.1"/>
    <property type="molecule type" value="Genomic_DNA"/>
</dbReference>
<comment type="function">
    <text evidence="5">RNA helicase.</text>
</comment>
<evidence type="ECO:0000256" key="6">
    <source>
        <dbReference type="SAM" id="MobiDB-lite"/>
    </source>
</evidence>
<dbReference type="AlphaFoldDB" id="C1EJ50"/>
<dbReference type="GO" id="GO:0003723">
    <property type="term" value="F:RNA binding"/>
    <property type="evidence" value="ECO:0007669"/>
    <property type="project" value="UniProtKB-UniRule"/>
</dbReference>
<keyword evidence="3 5" id="KW-0067">ATP-binding</keyword>
<keyword evidence="5" id="KW-0347">Helicase</keyword>
<evidence type="ECO:0000313" key="10">
    <source>
        <dbReference type="Proteomes" id="UP000002009"/>
    </source>
</evidence>
<dbReference type="GO" id="GO:0005524">
    <property type="term" value="F:ATP binding"/>
    <property type="evidence" value="ECO:0007669"/>
    <property type="project" value="UniProtKB-UniRule"/>
</dbReference>
<name>C1EJ50_MICCC</name>
<dbReference type="OrthoDB" id="193716at2759"/>
<feature type="domain" description="Helicase ATP-binding" evidence="7">
    <location>
        <begin position="21"/>
        <end position="198"/>
    </location>
</feature>
<dbReference type="GO" id="GO:0016787">
    <property type="term" value="F:hydrolase activity"/>
    <property type="evidence" value="ECO:0007669"/>
    <property type="project" value="UniProtKB-KW"/>
</dbReference>
<dbReference type="Pfam" id="PF00271">
    <property type="entry name" value="Helicase_C"/>
    <property type="match status" value="1"/>
</dbReference>
<feature type="region of interest" description="Disordered" evidence="6">
    <location>
        <begin position="457"/>
        <end position="486"/>
    </location>
</feature>
<dbReference type="STRING" id="296587.C1EJ50"/>
<dbReference type="Gene3D" id="3.40.50.300">
    <property type="entry name" value="P-loop containing nucleotide triphosphate hydrolases"/>
    <property type="match status" value="2"/>
</dbReference>
<dbReference type="EC" id="3.6.4.13" evidence="5"/>
<sequence length="486" mass="52594">MRAIDEVFGYTHATAVQDQTLPPILKGLDVLARAKTGSGKTIAFLVPSIETLLRSPAGRAGDVSVLVLSPTRELASQIHEESLKLLKFHALKSQVVFGGTNIKSERSRMNSQRCDFLVATPGRLIDHFETSGLQPRCQNLKVLVLDEADQLLEMGFKPSIDKILGFIPRQRQTLLFSATVPNQVKQIAANALRPGYAYVDCVGEEDSATNTQVTQWLTMAPLDDHLPLLVQLVNMHQAQNPVEHKVICFFPTARATQLAAELFQALGKPVTEIHSRKSQGHRTKAADAFREAKCGVMMSSDVSARGLDYPDVTLVVQVGLPSSREQYIHRLGRTARAGKTGEGLLLLAPHEEFFTRQLKDLPITPAPASVDPDVLNAVNNALRRVDVRTKEQAYVAWLGFYNSSTGKMGWDKKRLVDEGNRYALEVLQCPGLPGILKKTVGMMGLKGVPGLNLVSELPGQGGGGRGGGGRGGGGGRFGGGGRGGRR</sequence>
<dbReference type="OMA" id="NGEQYVH"/>
<dbReference type="InterPro" id="IPR014001">
    <property type="entry name" value="Helicase_ATP-bd"/>
</dbReference>
<dbReference type="SMART" id="SM00490">
    <property type="entry name" value="HELICc"/>
    <property type="match status" value="1"/>
</dbReference>
<dbReference type="InParanoid" id="C1EJ50"/>
<evidence type="ECO:0000256" key="4">
    <source>
        <dbReference type="ARBA" id="ARBA00022884"/>
    </source>
</evidence>
<accession>C1EJ50</accession>
<evidence type="ECO:0000259" key="7">
    <source>
        <dbReference type="PROSITE" id="PS51192"/>
    </source>
</evidence>
<dbReference type="PANTHER" id="PTHR24031">
    <property type="entry name" value="RNA HELICASE"/>
    <property type="match status" value="1"/>
</dbReference>